<dbReference type="Proteomes" id="UP000001542">
    <property type="component" value="Unassembled WGS sequence"/>
</dbReference>
<name>A2F673_TRIV3</name>
<keyword evidence="2" id="KW-0677">Repeat</keyword>
<feature type="region of interest" description="Disordered" evidence="4">
    <location>
        <begin position="791"/>
        <end position="813"/>
    </location>
</feature>
<accession>A2F673</accession>
<dbReference type="Gene3D" id="3.80.10.10">
    <property type="entry name" value="Ribonuclease Inhibitor"/>
    <property type="match status" value="4"/>
</dbReference>
<dbReference type="eggNOG" id="KOG0531">
    <property type="taxonomic scope" value="Eukaryota"/>
</dbReference>
<dbReference type="PANTHER" id="PTHR47566">
    <property type="match status" value="1"/>
</dbReference>
<dbReference type="SMART" id="SM00365">
    <property type="entry name" value="LRR_SD22"/>
    <property type="match status" value="4"/>
</dbReference>
<dbReference type="STRING" id="5722.A2F673"/>
<dbReference type="OrthoDB" id="7451790at2759"/>
<dbReference type="PROSITE" id="PS51450">
    <property type="entry name" value="LRR"/>
    <property type="match status" value="1"/>
</dbReference>
<keyword evidence="3" id="KW-0175">Coiled coil</keyword>
<proteinExistence type="predicted"/>
<dbReference type="SUPFAM" id="SSF52058">
    <property type="entry name" value="L domain-like"/>
    <property type="match status" value="1"/>
</dbReference>
<evidence type="ECO:0000256" key="2">
    <source>
        <dbReference type="ARBA" id="ARBA00022737"/>
    </source>
</evidence>
<dbReference type="InterPro" id="IPR032675">
    <property type="entry name" value="LRR_dom_sf"/>
</dbReference>
<dbReference type="InParanoid" id="A2F673"/>
<dbReference type="VEuPathDB" id="TrichDB:TVAGG3_0660410"/>
<dbReference type="VEuPathDB" id="TrichDB:TVAG_427540"/>
<dbReference type="InterPro" id="IPR001611">
    <property type="entry name" value="Leu-rich_rpt"/>
</dbReference>
<evidence type="ECO:0000313" key="5">
    <source>
        <dbReference type="EMBL" id="EAX99590.1"/>
    </source>
</evidence>
<gene>
    <name evidence="5" type="ORF">TVAG_427540</name>
</gene>
<protein>
    <submittedName>
        <fullName evidence="5">Leucine Rich Repeat family protein</fullName>
    </submittedName>
</protein>
<keyword evidence="6" id="KW-1185">Reference proteome</keyword>
<dbReference type="RefSeq" id="XP_001312520.1">
    <property type="nucleotide sequence ID" value="XM_001312519.1"/>
</dbReference>
<evidence type="ECO:0000256" key="4">
    <source>
        <dbReference type="SAM" id="MobiDB-lite"/>
    </source>
</evidence>
<reference evidence="5" key="1">
    <citation type="submission" date="2006-10" db="EMBL/GenBank/DDBJ databases">
        <authorList>
            <person name="Amadeo P."/>
            <person name="Zhao Q."/>
            <person name="Wortman J."/>
            <person name="Fraser-Liggett C."/>
            <person name="Carlton J."/>
        </authorList>
    </citation>
    <scope>NUCLEOTIDE SEQUENCE</scope>
    <source>
        <strain evidence="5">G3</strain>
    </source>
</reference>
<dbReference type="GO" id="GO:0015630">
    <property type="term" value="C:microtubule cytoskeleton"/>
    <property type="evidence" value="ECO:0000318"/>
    <property type="project" value="GO_Central"/>
</dbReference>
<dbReference type="AlphaFoldDB" id="A2F673"/>
<organism evidence="5 6">
    <name type="scientific">Trichomonas vaginalis (strain ATCC PRA-98 / G3)</name>
    <dbReference type="NCBI Taxonomy" id="412133"/>
    <lineage>
        <taxon>Eukaryota</taxon>
        <taxon>Metamonada</taxon>
        <taxon>Parabasalia</taxon>
        <taxon>Trichomonadida</taxon>
        <taxon>Trichomonadidae</taxon>
        <taxon>Trichomonas</taxon>
    </lineage>
</organism>
<evidence type="ECO:0000256" key="3">
    <source>
        <dbReference type="SAM" id="Coils"/>
    </source>
</evidence>
<keyword evidence="1" id="KW-0433">Leucine-rich repeat</keyword>
<feature type="region of interest" description="Disordered" evidence="4">
    <location>
        <begin position="854"/>
        <end position="900"/>
    </location>
</feature>
<dbReference type="InterPro" id="IPR052574">
    <property type="entry name" value="CDIRP"/>
</dbReference>
<reference evidence="5" key="2">
    <citation type="journal article" date="2007" name="Science">
        <title>Draft genome sequence of the sexually transmitted pathogen Trichomonas vaginalis.</title>
        <authorList>
            <person name="Carlton J.M."/>
            <person name="Hirt R.P."/>
            <person name="Silva J.C."/>
            <person name="Delcher A.L."/>
            <person name="Schatz M."/>
            <person name="Zhao Q."/>
            <person name="Wortman J.R."/>
            <person name="Bidwell S.L."/>
            <person name="Alsmark U.C.M."/>
            <person name="Besteiro S."/>
            <person name="Sicheritz-Ponten T."/>
            <person name="Noel C.J."/>
            <person name="Dacks J.B."/>
            <person name="Foster P.G."/>
            <person name="Simillion C."/>
            <person name="Van de Peer Y."/>
            <person name="Miranda-Saavedra D."/>
            <person name="Barton G.J."/>
            <person name="Westrop G.D."/>
            <person name="Mueller S."/>
            <person name="Dessi D."/>
            <person name="Fiori P.L."/>
            <person name="Ren Q."/>
            <person name="Paulsen I."/>
            <person name="Zhang H."/>
            <person name="Bastida-Corcuera F.D."/>
            <person name="Simoes-Barbosa A."/>
            <person name="Brown M.T."/>
            <person name="Hayes R.D."/>
            <person name="Mukherjee M."/>
            <person name="Okumura C.Y."/>
            <person name="Schneider R."/>
            <person name="Smith A.J."/>
            <person name="Vanacova S."/>
            <person name="Villalvazo M."/>
            <person name="Haas B.J."/>
            <person name="Pertea M."/>
            <person name="Feldblyum T.V."/>
            <person name="Utterback T.R."/>
            <person name="Shu C.L."/>
            <person name="Osoegawa K."/>
            <person name="de Jong P.J."/>
            <person name="Hrdy I."/>
            <person name="Horvathova L."/>
            <person name="Zubacova Z."/>
            <person name="Dolezal P."/>
            <person name="Malik S.B."/>
            <person name="Logsdon J.M. Jr."/>
            <person name="Henze K."/>
            <person name="Gupta A."/>
            <person name="Wang C.C."/>
            <person name="Dunne R.L."/>
            <person name="Upcroft J.A."/>
            <person name="Upcroft P."/>
            <person name="White O."/>
            <person name="Salzberg S.L."/>
            <person name="Tang P."/>
            <person name="Chiu C.-H."/>
            <person name="Lee Y.-S."/>
            <person name="Embley T.M."/>
            <person name="Coombs G.H."/>
            <person name="Mottram J.C."/>
            <person name="Tachezy J."/>
            <person name="Fraser-Liggett C.M."/>
            <person name="Johnson P.J."/>
        </authorList>
    </citation>
    <scope>NUCLEOTIDE SEQUENCE [LARGE SCALE GENOMIC DNA]</scope>
    <source>
        <strain evidence="5">G3</strain>
    </source>
</reference>
<feature type="compositionally biased region" description="Low complexity" evidence="4">
    <location>
        <begin position="792"/>
        <end position="801"/>
    </location>
</feature>
<feature type="coiled-coil region" evidence="3">
    <location>
        <begin position="640"/>
        <end position="696"/>
    </location>
</feature>
<sequence length="900" mass="103359">MEANKLPELSSIAFDSSEVADLSAQNINTFSSIENLLPRTDISIIKIRSNNVQKFDKEFFNKHKRIKYLDVSDNEIQDLMGIELLEDLVLLDCSKNFIKRLSNLEKCVSLKRLLISSNEITNVFLKSAIPKLVVLDLHKNQLKKIDFGKYFPLVSELYCDNCQLTSLNGLQEFASLKHFTAKGNMIYDVDNIASNTLADLDLTGNKVSKLSFISKFPNLVFINVSQNPITDKSLEGVKQCPAIRAFRCSNTDITRISPFLMLVPNIELLELEKTKINDYIDVITFVKKSKKLRLLSLRFTPLTNSLYTFKDNEMSKKWNSLEEYQNERGVNEELQKYRQGILDAGQLIEILDTIIVTDQEVLNGNYEYEESLHENASDEFENEEEDQIYKPLPLQPISTNFSEVETTEFSTQTENQQLHISKVSNSYEIQLKQTQLSSHNDVLMKIDPKPKINLSLSQPGSFEVAKPDVKLSIKADNLADVQPKQKPKFDFYSQSLFAVVPIPKKEERVVCINMSGCSPLISIEPKVKKLSQKTQQVFSSSPQKKQLSNKKSAIFEQKPANKPVLTVKSNQIFEINKKVKLSKTSTQIFTQNAKRKTNMLRHFEVLYDKKISKPQISFNAVSYEINQQEDPKIDISKIDIEKRDRIIRKLMQKNEELQAKISELSVDKGSDFKRQIEEYARKIKHLKQSQEKHLIEIGILRERTRSQSIEISKLLDKIPSNDTQSMSLIEKMFNAVESQNQFLVRKVSAIKPQVVENEDKSILMVIDNLLKQNRTLHNEIIKSTLQHDESSVTESSEISLSPKKTHHKKKNIDSRVIARQWQSQSQYSSSAASEIEESESTSYSYLPSEYVLRKPSKHRSHREHDRNPFGLSGDAPLWSPDRYQKRKTEGNPSYSISSYV</sequence>
<dbReference type="PANTHER" id="PTHR47566:SF1">
    <property type="entry name" value="PROTEIN NUD1"/>
    <property type="match status" value="1"/>
</dbReference>
<dbReference type="SMR" id="A2F673"/>
<dbReference type="EMBL" id="DS113632">
    <property type="protein sequence ID" value="EAX99590.1"/>
    <property type="molecule type" value="Genomic_DNA"/>
</dbReference>
<feature type="compositionally biased region" description="Polar residues" evidence="4">
    <location>
        <begin position="890"/>
        <end position="900"/>
    </location>
</feature>
<evidence type="ECO:0000313" key="6">
    <source>
        <dbReference type="Proteomes" id="UP000001542"/>
    </source>
</evidence>
<dbReference type="KEGG" id="tva:4757400"/>
<evidence type="ECO:0000256" key="1">
    <source>
        <dbReference type="ARBA" id="ARBA00022614"/>
    </source>
</evidence>